<dbReference type="Gene3D" id="3.20.20.80">
    <property type="entry name" value="Glycosidases"/>
    <property type="match status" value="1"/>
</dbReference>
<evidence type="ECO:0000256" key="5">
    <source>
        <dbReference type="ARBA" id="ARBA00023295"/>
    </source>
</evidence>
<keyword evidence="10" id="KW-1185">Reference proteome</keyword>
<dbReference type="PROSITE" id="PS51318">
    <property type="entry name" value="TAT"/>
    <property type="match status" value="1"/>
</dbReference>
<dbReference type="CDD" id="cd06568">
    <property type="entry name" value="GH20_SpHex_like"/>
    <property type="match status" value="1"/>
</dbReference>
<dbReference type="PANTHER" id="PTHR22600">
    <property type="entry name" value="BETA-HEXOSAMINIDASE"/>
    <property type="match status" value="1"/>
</dbReference>
<evidence type="ECO:0000256" key="6">
    <source>
        <dbReference type="SAM" id="MobiDB-lite"/>
    </source>
</evidence>
<dbReference type="InterPro" id="IPR006311">
    <property type="entry name" value="TAT_signal"/>
</dbReference>
<dbReference type="Pfam" id="PF00754">
    <property type="entry name" value="F5_F8_type_C"/>
    <property type="match status" value="1"/>
</dbReference>
<feature type="compositionally biased region" description="Polar residues" evidence="6">
    <location>
        <begin position="468"/>
        <end position="482"/>
    </location>
</feature>
<dbReference type="InterPro" id="IPR015882">
    <property type="entry name" value="HEX_bac_N"/>
</dbReference>
<evidence type="ECO:0000313" key="10">
    <source>
        <dbReference type="Proteomes" id="UP000471672"/>
    </source>
</evidence>
<evidence type="ECO:0000256" key="4">
    <source>
        <dbReference type="ARBA" id="ARBA00022801"/>
    </source>
</evidence>
<accession>A0ABX0B603</accession>
<evidence type="ECO:0000256" key="7">
    <source>
        <dbReference type="SAM" id="SignalP"/>
    </source>
</evidence>
<organism evidence="9 10">
    <name type="scientific">Cellulosimicrobium composti</name>
    <dbReference type="NCBI Taxonomy" id="2672572"/>
    <lineage>
        <taxon>Bacteria</taxon>
        <taxon>Bacillati</taxon>
        <taxon>Actinomycetota</taxon>
        <taxon>Actinomycetes</taxon>
        <taxon>Micrococcales</taxon>
        <taxon>Promicromonosporaceae</taxon>
        <taxon>Cellulosimicrobium</taxon>
    </lineage>
</organism>
<dbReference type="Gene3D" id="2.60.120.260">
    <property type="entry name" value="Galactose-binding domain-like"/>
    <property type="match status" value="1"/>
</dbReference>
<dbReference type="PROSITE" id="PS50022">
    <property type="entry name" value="FA58C_3"/>
    <property type="match status" value="1"/>
</dbReference>
<dbReference type="RefSeq" id="WP_162288947.1">
    <property type="nucleotide sequence ID" value="NZ_JAAFAN010000004.1"/>
</dbReference>
<evidence type="ECO:0000256" key="3">
    <source>
        <dbReference type="ARBA" id="ARBA00012663"/>
    </source>
</evidence>
<dbReference type="Pfam" id="PF00728">
    <property type="entry name" value="Glyco_hydro_20"/>
    <property type="match status" value="1"/>
</dbReference>
<evidence type="ECO:0000259" key="8">
    <source>
        <dbReference type="PROSITE" id="PS50022"/>
    </source>
</evidence>
<dbReference type="EMBL" id="JAAFAN010000004">
    <property type="protein sequence ID" value="NDO88239.1"/>
    <property type="molecule type" value="Genomic_DNA"/>
</dbReference>
<dbReference type="Proteomes" id="UP000471672">
    <property type="component" value="Unassembled WGS sequence"/>
</dbReference>
<gene>
    <name evidence="9" type="ORF">GYH36_01930</name>
</gene>
<sequence length="899" mass="93822">MRDHVPPPARRRTTRGAAVLTAAGLALAGSLAVTAPSGAATAVPENLALAGTASASSTEQNLDWLAPRFVNDGDASTRWSSSYDDANWVQVELAEPSPVDHVTISWPGACAADYVVQTSTDGTTWTDRERVTIATCWRTDVVQLGVTEPVRFVRMQGIDRASQWGYSIYELGIYAAPQAEPDGPALVPQPAALSTTDDEPFALDAASVVAVTGDTASGQPVAEQLAEVLRPSTGYAVPVVEGEPADAANDVVIDVSPGNVAAEHAAEGYVLSASADGVRIGADTAQGARLGVQTLRQLLPSWVESPERVDVAWTAPAVEITDHPRFAYRGIMLDPARSFLEVEEVLQVIDGAAQLKLNVLHLHLTDDQGWRIAIEQPEENPSGIDYGLLTEVSGATAVYSNDGTTVLGSEPGLMGYYTQDDYTAIVEHAAARGMTVVPEIDLPGHINSALHAIPQLNSAGSAPKPLPGQTTSPVNRTTSVGESTLDADNPATYEFLATVLTQVAELTPGPYLHVGGDEAFSTSHADYLRVVDWATDYVSGLGKTVVGWNEYASSDLPRGSVVQYWNGGAGAVADAVATKDATVVLSPANKTYLPQKQDSRMPIGATWACGGPCGLQQFYDWDPATLLAGVTEADVAGVEAPLWSEWVRRVDEAEYLVFPRLLATAEVAWSPQSAKTDYATFTEKVGAFGGRLALADHAHFPTADVPWRVEAAGRGADAVVGEPATVAWTVTAPGLSPADVEATVEWDDGVTEPVSLTSTRATDIAALTINDPLRGASGRTFDAAGERTATLRVARPGRADVTAAVTVTVAAADAVAVEASARCLAGTAYVAVRATNGGADAVDVTLATAHGRRDFAGVAPGRSAYASFSTRTGEVAAGSATVTVDGVDRVVAHDAAHCS</sequence>
<feature type="region of interest" description="Disordered" evidence="6">
    <location>
        <begin position="457"/>
        <end position="485"/>
    </location>
</feature>
<dbReference type="SUPFAM" id="SSF49785">
    <property type="entry name" value="Galactose-binding domain-like"/>
    <property type="match status" value="1"/>
</dbReference>
<dbReference type="Pfam" id="PF02838">
    <property type="entry name" value="Glyco_hydro_20b"/>
    <property type="match status" value="1"/>
</dbReference>
<dbReference type="Gene3D" id="3.30.379.10">
    <property type="entry name" value="Chitobiase/beta-hexosaminidase domain 2-like"/>
    <property type="match status" value="1"/>
</dbReference>
<proteinExistence type="inferred from homology"/>
<dbReference type="InterPro" id="IPR000421">
    <property type="entry name" value="FA58C"/>
</dbReference>
<dbReference type="PRINTS" id="PR00738">
    <property type="entry name" value="GLHYDRLASE20"/>
</dbReference>
<feature type="signal peptide" evidence="7">
    <location>
        <begin position="1"/>
        <end position="28"/>
    </location>
</feature>
<dbReference type="EC" id="3.2.1.52" evidence="3"/>
<dbReference type="InterPro" id="IPR017853">
    <property type="entry name" value="GH"/>
</dbReference>
<dbReference type="InterPro" id="IPR008979">
    <property type="entry name" value="Galactose-bd-like_sf"/>
</dbReference>
<evidence type="ECO:0000256" key="2">
    <source>
        <dbReference type="ARBA" id="ARBA00006285"/>
    </source>
</evidence>
<evidence type="ECO:0000256" key="1">
    <source>
        <dbReference type="ARBA" id="ARBA00001231"/>
    </source>
</evidence>
<dbReference type="InterPro" id="IPR015883">
    <property type="entry name" value="Glyco_hydro_20_cat"/>
</dbReference>
<comment type="catalytic activity">
    <reaction evidence="1">
        <text>Hydrolysis of terminal non-reducing N-acetyl-D-hexosamine residues in N-acetyl-beta-D-hexosaminides.</text>
        <dbReference type="EC" id="3.2.1.52"/>
    </reaction>
</comment>
<feature type="chain" id="PRO_5047464900" description="beta-N-acetylhexosaminidase" evidence="7">
    <location>
        <begin position="29"/>
        <end position="899"/>
    </location>
</feature>
<evidence type="ECO:0000313" key="9">
    <source>
        <dbReference type="EMBL" id="NDO88239.1"/>
    </source>
</evidence>
<dbReference type="PANTHER" id="PTHR22600:SF57">
    <property type="entry name" value="BETA-N-ACETYLHEXOSAMINIDASE"/>
    <property type="match status" value="1"/>
</dbReference>
<dbReference type="SUPFAM" id="SSF55545">
    <property type="entry name" value="beta-N-acetylhexosaminidase-like domain"/>
    <property type="match status" value="1"/>
</dbReference>
<name>A0ABX0B603_9MICO</name>
<comment type="similarity">
    <text evidence="2">Belongs to the glycosyl hydrolase 20 family.</text>
</comment>
<comment type="caution">
    <text evidence="9">The sequence shown here is derived from an EMBL/GenBank/DDBJ whole genome shotgun (WGS) entry which is preliminary data.</text>
</comment>
<dbReference type="InterPro" id="IPR029018">
    <property type="entry name" value="Hex-like_dom2"/>
</dbReference>
<dbReference type="InterPro" id="IPR025705">
    <property type="entry name" value="Beta_hexosaminidase_sua/sub"/>
</dbReference>
<keyword evidence="4" id="KW-0378">Hydrolase</keyword>
<keyword evidence="5" id="KW-0326">Glycosidase</keyword>
<reference evidence="9 10" key="1">
    <citation type="journal article" date="2021" name="Arch. Microbiol.">
        <title>Cellulosimicrobium fucosivorans sp. nov., isolated from San Elijo Lagoon, contains a fucose metabolic pathway linked to carotenoid production.</title>
        <authorList>
            <person name="Aviles F.A."/>
            <person name="Kyndt J.A."/>
        </authorList>
    </citation>
    <scope>NUCLEOTIDE SEQUENCE [LARGE SCALE GENOMIC DNA]</scope>
    <source>
        <strain evidence="9 10">SE3</strain>
    </source>
</reference>
<dbReference type="SUPFAM" id="SSF51445">
    <property type="entry name" value="(Trans)glycosidases"/>
    <property type="match status" value="1"/>
</dbReference>
<keyword evidence="7" id="KW-0732">Signal</keyword>
<protein>
    <recommendedName>
        <fullName evidence="3">beta-N-acetylhexosaminidase</fullName>
        <ecNumber evidence="3">3.2.1.52</ecNumber>
    </recommendedName>
</protein>
<feature type="domain" description="F5/8 type C" evidence="8">
    <location>
        <begin position="36"/>
        <end position="176"/>
    </location>
</feature>